<comment type="caution">
    <text evidence="7">The sequence shown here is derived from an EMBL/GenBank/DDBJ whole genome shotgun (WGS) entry which is preliminary data.</text>
</comment>
<evidence type="ECO:0000313" key="8">
    <source>
        <dbReference type="Proteomes" id="UP001147695"/>
    </source>
</evidence>
<dbReference type="PANTHER" id="PTHR31001:SF90">
    <property type="entry name" value="CENTROMERE DNA-BINDING PROTEIN COMPLEX CBF3 SUBUNIT B"/>
    <property type="match status" value="1"/>
</dbReference>
<name>A0A9W9QHT9_PENBR</name>
<proteinExistence type="predicted"/>
<feature type="region of interest" description="Disordered" evidence="5">
    <location>
        <begin position="494"/>
        <end position="552"/>
    </location>
</feature>
<reference evidence="7" key="2">
    <citation type="journal article" date="2023" name="IMA Fungus">
        <title>Comparative genomic study of the Penicillium genus elucidates a diverse pangenome and 15 lateral gene transfer events.</title>
        <authorList>
            <person name="Petersen C."/>
            <person name="Sorensen T."/>
            <person name="Nielsen M.R."/>
            <person name="Sondergaard T.E."/>
            <person name="Sorensen J.L."/>
            <person name="Fitzpatrick D.A."/>
            <person name="Frisvad J.C."/>
            <person name="Nielsen K.L."/>
        </authorList>
    </citation>
    <scope>NUCLEOTIDE SEQUENCE</scope>
    <source>
        <strain evidence="7">IBT 35673</strain>
    </source>
</reference>
<evidence type="ECO:0000256" key="4">
    <source>
        <dbReference type="ARBA" id="ARBA00023242"/>
    </source>
</evidence>
<comment type="subcellular location">
    <subcellularLocation>
        <location evidence="1">Nucleus</location>
    </subcellularLocation>
</comment>
<evidence type="ECO:0000313" key="7">
    <source>
        <dbReference type="EMBL" id="KAJ5337615.1"/>
    </source>
</evidence>
<organism evidence="7 8">
    <name type="scientific">Penicillium brevicompactum</name>
    <dbReference type="NCBI Taxonomy" id="5074"/>
    <lineage>
        <taxon>Eukaryota</taxon>
        <taxon>Fungi</taxon>
        <taxon>Dikarya</taxon>
        <taxon>Ascomycota</taxon>
        <taxon>Pezizomycotina</taxon>
        <taxon>Eurotiomycetes</taxon>
        <taxon>Eurotiomycetidae</taxon>
        <taxon>Eurotiales</taxon>
        <taxon>Aspergillaceae</taxon>
        <taxon>Penicillium</taxon>
    </lineage>
</organism>
<feature type="compositionally biased region" description="Polar residues" evidence="5">
    <location>
        <begin position="538"/>
        <end position="552"/>
    </location>
</feature>
<dbReference type="CDD" id="cd12148">
    <property type="entry name" value="fungal_TF_MHR"/>
    <property type="match status" value="1"/>
</dbReference>
<dbReference type="EMBL" id="JAPZBQ010000003">
    <property type="protein sequence ID" value="KAJ5337615.1"/>
    <property type="molecule type" value="Genomic_DNA"/>
</dbReference>
<sequence>MDRGYQNNEIMSSSANMQTIPRLFTSFGSHQTVPDNKVVAVDGQADMAKATGKLPPIGQARELFNHFTDALQPSLGLLHIPSTRLLMEQTYQEMLDGKQPSPTTLMLLFSVFSGAALVWSISLLKKLSATQAEARSALHAYSQTALFILEHPTQPIQPSTNAIVAICALAHSLANDAGLSVTMRILQARGFSMARDLQIHRLDTARSQEERKLKGCDLIDIEVRRRVWWNMVASDWLSAFSGGPHEGVYIFQPKHMNVNYPSNIDDELMMATGVQQDFPLSVPTAMSGCIQRVRTAALCREVVDALPSMLLDSQQPDYEVILALDKRFQDTIEKIPDFFKMDEESIRNSQDICRERPYITWLRISLHFSFHTRLCRLHRPYHLKGTTDPRYHYSNRVCIRSAQTVLELRRAMDEIGPEAGGYPARLWRVVQHVFFAALILATDVSFNPDAPDADIHKAKVLAAYQTLERSKEESGTLFEGVHRNMQTLLSTLKQRPGTSDLQGSLGEHSAMAPRETERDGTLMGSGELPGTNDLESRLTPTTVQETSASGGLTDNLEENWQQIWLDFVAVAPDLDVPQWSSLLDDVDFGWMNL</sequence>
<evidence type="ECO:0000256" key="2">
    <source>
        <dbReference type="ARBA" id="ARBA00023015"/>
    </source>
</evidence>
<keyword evidence="4" id="KW-0539">Nucleus</keyword>
<evidence type="ECO:0000259" key="6">
    <source>
        <dbReference type="Pfam" id="PF04082"/>
    </source>
</evidence>
<reference evidence="7" key="1">
    <citation type="submission" date="2022-12" db="EMBL/GenBank/DDBJ databases">
        <authorList>
            <person name="Petersen C."/>
        </authorList>
    </citation>
    <scope>NUCLEOTIDE SEQUENCE</scope>
    <source>
        <strain evidence="7">IBT 35673</strain>
    </source>
</reference>
<dbReference type="InterPro" id="IPR050613">
    <property type="entry name" value="Sec_Metabolite_Reg"/>
</dbReference>
<dbReference type="Pfam" id="PF04082">
    <property type="entry name" value="Fungal_trans"/>
    <property type="match status" value="1"/>
</dbReference>
<keyword evidence="2" id="KW-0805">Transcription regulation</keyword>
<keyword evidence="3" id="KW-0804">Transcription</keyword>
<feature type="domain" description="Xylanolytic transcriptional activator regulatory" evidence="6">
    <location>
        <begin position="66"/>
        <end position="280"/>
    </location>
</feature>
<dbReference type="PANTHER" id="PTHR31001">
    <property type="entry name" value="UNCHARACTERIZED TRANSCRIPTIONAL REGULATORY PROTEIN"/>
    <property type="match status" value="1"/>
</dbReference>
<gene>
    <name evidence="7" type="ORF">N7452_004343</name>
</gene>
<evidence type="ECO:0000256" key="5">
    <source>
        <dbReference type="SAM" id="MobiDB-lite"/>
    </source>
</evidence>
<protein>
    <recommendedName>
        <fullName evidence="6">Xylanolytic transcriptional activator regulatory domain-containing protein</fullName>
    </recommendedName>
</protein>
<dbReference type="GO" id="GO:0005634">
    <property type="term" value="C:nucleus"/>
    <property type="evidence" value="ECO:0007669"/>
    <property type="project" value="UniProtKB-SubCell"/>
</dbReference>
<dbReference type="Proteomes" id="UP001147695">
    <property type="component" value="Unassembled WGS sequence"/>
</dbReference>
<dbReference type="InterPro" id="IPR007219">
    <property type="entry name" value="XnlR_reg_dom"/>
</dbReference>
<accession>A0A9W9QHT9</accession>
<evidence type="ECO:0000256" key="3">
    <source>
        <dbReference type="ARBA" id="ARBA00023163"/>
    </source>
</evidence>
<dbReference type="AlphaFoldDB" id="A0A9W9QHT9"/>
<evidence type="ECO:0000256" key="1">
    <source>
        <dbReference type="ARBA" id="ARBA00004123"/>
    </source>
</evidence>